<reference evidence="5 6" key="1">
    <citation type="submission" date="2020-11" db="EMBL/GenBank/DDBJ databases">
        <title>WGS of Herminiimonas contaminans strain Marseille-Q4544 isolated from planarians Schmidtea mediterranea.</title>
        <authorList>
            <person name="Kangale L."/>
        </authorList>
    </citation>
    <scope>NUCLEOTIDE SEQUENCE [LARGE SCALE GENOMIC DNA]</scope>
    <source>
        <strain evidence="5 6">Marseille-Q4544</strain>
    </source>
</reference>
<dbReference type="InterPro" id="IPR036890">
    <property type="entry name" value="HATPase_C_sf"/>
</dbReference>
<evidence type="ECO:0000313" key="5">
    <source>
        <dbReference type="EMBL" id="MBF8179134.1"/>
    </source>
</evidence>
<dbReference type="InterPro" id="IPR003594">
    <property type="entry name" value="HATPase_dom"/>
</dbReference>
<dbReference type="InterPro" id="IPR004358">
    <property type="entry name" value="Sig_transdc_His_kin-like_C"/>
</dbReference>
<comment type="catalytic activity">
    <reaction evidence="1">
        <text>ATP + protein L-histidine = ADP + protein N-phospho-L-histidine.</text>
        <dbReference type="EC" id="2.7.13.3"/>
    </reaction>
</comment>
<dbReference type="PANTHER" id="PTHR43065">
    <property type="entry name" value="SENSOR HISTIDINE KINASE"/>
    <property type="match status" value="1"/>
</dbReference>
<dbReference type="SUPFAM" id="SSF47384">
    <property type="entry name" value="Homodimeric domain of signal transducing histidine kinase"/>
    <property type="match status" value="1"/>
</dbReference>
<gene>
    <name evidence="5" type="ORF">IXC47_15730</name>
</gene>
<dbReference type="GO" id="GO:0016301">
    <property type="term" value="F:kinase activity"/>
    <property type="evidence" value="ECO:0007669"/>
    <property type="project" value="UniProtKB-KW"/>
</dbReference>
<dbReference type="RefSeq" id="WP_195876246.1">
    <property type="nucleotide sequence ID" value="NZ_JADOEL010000015.1"/>
</dbReference>
<protein>
    <recommendedName>
        <fullName evidence="2">histidine kinase</fullName>
        <ecNumber evidence="2">2.7.13.3</ecNumber>
    </recommendedName>
</protein>
<name>A0ABS0EWP3_9BURK</name>
<keyword evidence="5" id="KW-0808">Transferase</keyword>
<dbReference type="PANTHER" id="PTHR43065:SF42">
    <property type="entry name" value="TWO-COMPONENT SENSOR PPRA"/>
    <property type="match status" value="1"/>
</dbReference>
<dbReference type="EMBL" id="JADOEL010000015">
    <property type="protein sequence ID" value="MBF8179134.1"/>
    <property type="molecule type" value="Genomic_DNA"/>
</dbReference>
<organism evidence="5 6">
    <name type="scientific">Herminiimonas contaminans</name>
    <dbReference type="NCBI Taxonomy" id="1111140"/>
    <lineage>
        <taxon>Bacteria</taxon>
        <taxon>Pseudomonadati</taxon>
        <taxon>Pseudomonadota</taxon>
        <taxon>Betaproteobacteria</taxon>
        <taxon>Burkholderiales</taxon>
        <taxon>Oxalobacteraceae</taxon>
        <taxon>Herminiimonas</taxon>
    </lineage>
</organism>
<dbReference type="Pfam" id="PF02518">
    <property type="entry name" value="HATPase_c"/>
    <property type="match status" value="1"/>
</dbReference>
<dbReference type="EC" id="2.7.13.3" evidence="2"/>
<keyword evidence="6" id="KW-1185">Reference proteome</keyword>
<evidence type="ECO:0000259" key="4">
    <source>
        <dbReference type="PROSITE" id="PS50109"/>
    </source>
</evidence>
<dbReference type="SUPFAM" id="SSF55874">
    <property type="entry name" value="ATPase domain of HSP90 chaperone/DNA topoisomerase II/histidine kinase"/>
    <property type="match status" value="1"/>
</dbReference>
<sequence>MQTNKLSRSELVEENTRLEQSYMRLRTDNERYLADAVQLRRSNAQLNQSLAALRQMQSELVIMKKNIALGCLVAGVSHELNTPVGNCLLAASTVLHQLDELRDRSLRGISRSEMTSFIEALRTGAEILMRNLGAAAKLVTDFKQISADRSSFRACRFDLRDVIEAAISSKRTRKFNYRFQNRVPQSMTLNGHAGALNDVVSELIDNALRHGFRDRQEGTIIIAARTKPHVIELTVEDDGCGIRPEHLEQIFDPFFTTTLGQGSSGLGLHAAYNLVSVALQGRIRVSSVPAVGTRFTMVMPSDIGGTGPLAPV</sequence>
<feature type="domain" description="Histidine kinase" evidence="4">
    <location>
        <begin position="75"/>
        <end position="303"/>
    </location>
</feature>
<dbReference type="InterPro" id="IPR036097">
    <property type="entry name" value="HisK_dim/P_sf"/>
</dbReference>
<accession>A0ABS0EWP3</accession>
<keyword evidence="3" id="KW-0175">Coiled coil</keyword>
<dbReference type="Gene3D" id="1.10.287.130">
    <property type="match status" value="1"/>
</dbReference>
<dbReference type="PROSITE" id="PS50109">
    <property type="entry name" value="HIS_KIN"/>
    <property type="match status" value="1"/>
</dbReference>
<evidence type="ECO:0000256" key="1">
    <source>
        <dbReference type="ARBA" id="ARBA00000085"/>
    </source>
</evidence>
<dbReference type="SMART" id="SM00387">
    <property type="entry name" value="HATPase_c"/>
    <property type="match status" value="1"/>
</dbReference>
<comment type="caution">
    <text evidence="5">The sequence shown here is derived from an EMBL/GenBank/DDBJ whole genome shotgun (WGS) entry which is preliminary data.</text>
</comment>
<dbReference type="Gene3D" id="3.30.565.10">
    <property type="entry name" value="Histidine kinase-like ATPase, C-terminal domain"/>
    <property type="match status" value="1"/>
</dbReference>
<dbReference type="Proteomes" id="UP000657372">
    <property type="component" value="Unassembled WGS sequence"/>
</dbReference>
<dbReference type="PRINTS" id="PR00344">
    <property type="entry name" value="BCTRLSENSOR"/>
</dbReference>
<evidence type="ECO:0000256" key="2">
    <source>
        <dbReference type="ARBA" id="ARBA00012438"/>
    </source>
</evidence>
<evidence type="ECO:0000313" key="6">
    <source>
        <dbReference type="Proteomes" id="UP000657372"/>
    </source>
</evidence>
<keyword evidence="5" id="KW-0418">Kinase</keyword>
<dbReference type="InterPro" id="IPR005467">
    <property type="entry name" value="His_kinase_dom"/>
</dbReference>
<evidence type="ECO:0000256" key="3">
    <source>
        <dbReference type="SAM" id="Coils"/>
    </source>
</evidence>
<feature type="coiled-coil region" evidence="3">
    <location>
        <begin position="8"/>
        <end position="59"/>
    </location>
</feature>
<proteinExistence type="predicted"/>